<evidence type="ECO:0000313" key="7">
    <source>
        <dbReference type="EMBL" id="KAK2551607.1"/>
    </source>
</evidence>
<dbReference type="InterPro" id="IPR036444">
    <property type="entry name" value="PLipase_A2_dom_sf"/>
</dbReference>
<dbReference type="Pfam" id="PF00068">
    <property type="entry name" value="Phospholip_A2_1"/>
    <property type="match status" value="1"/>
</dbReference>
<dbReference type="GO" id="GO:0005509">
    <property type="term" value="F:calcium ion binding"/>
    <property type="evidence" value="ECO:0007669"/>
    <property type="project" value="InterPro"/>
</dbReference>
<comment type="catalytic activity">
    <reaction evidence="5">
        <text>a 1,2-diacyl-sn-glycero-3-phosphocholine + H2O = a 1-acyl-sn-glycero-3-phosphocholine + a fatty acid + H(+)</text>
        <dbReference type="Rhea" id="RHEA:15801"/>
        <dbReference type="ChEBI" id="CHEBI:15377"/>
        <dbReference type="ChEBI" id="CHEBI:15378"/>
        <dbReference type="ChEBI" id="CHEBI:28868"/>
        <dbReference type="ChEBI" id="CHEBI:57643"/>
        <dbReference type="ChEBI" id="CHEBI:58168"/>
        <dbReference type="EC" id="3.1.1.4"/>
    </reaction>
</comment>
<evidence type="ECO:0000256" key="3">
    <source>
        <dbReference type="ARBA" id="ARBA00023157"/>
    </source>
</evidence>
<comment type="subcellular location">
    <subcellularLocation>
        <location evidence="1 5">Secreted</location>
    </subcellularLocation>
</comment>
<dbReference type="Proteomes" id="UP001249851">
    <property type="component" value="Unassembled WGS sequence"/>
</dbReference>
<keyword evidence="3" id="KW-1015">Disulfide bond</keyword>
<protein>
    <recommendedName>
        <fullName evidence="5">Phospholipase A2</fullName>
        <ecNumber evidence="5">3.1.1.4</ecNumber>
    </recommendedName>
</protein>
<evidence type="ECO:0000256" key="5">
    <source>
        <dbReference type="RuleBase" id="RU361236"/>
    </source>
</evidence>
<dbReference type="EMBL" id="JARQWQ010000096">
    <property type="protein sequence ID" value="KAK2551607.1"/>
    <property type="molecule type" value="Genomic_DNA"/>
</dbReference>
<reference evidence="7" key="1">
    <citation type="journal article" date="2023" name="G3 (Bethesda)">
        <title>Whole genome assembly and annotation of the endangered Caribbean coral Acropora cervicornis.</title>
        <authorList>
            <person name="Selwyn J.D."/>
            <person name="Vollmer S.V."/>
        </authorList>
    </citation>
    <scope>NUCLEOTIDE SEQUENCE</scope>
    <source>
        <strain evidence="7">K2</strain>
    </source>
</reference>
<reference evidence="7" key="2">
    <citation type="journal article" date="2023" name="Science">
        <title>Genomic signatures of disease resistance in endangered staghorn corals.</title>
        <authorList>
            <person name="Vollmer S.V."/>
            <person name="Selwyn J.D."/>
            <person name="Despard B.A."/>
            <person name="Roesel C.L."/>
        </authorList>
    </citation>
    <scope>NUCLEOTIDE SEQUENCE</scope>
    <source>
        <strain evidence="7">K2</strain>
    </source>
</reference>
<feature type="domain" description="Phospholipase A2-like central" evidence="6">
    <location>
        <begin position="40"/>
        <end position="79"/>
    </location>
</feature>
<evidence type="ECO:0000256" key="2">
    <source>
        <dbReference type="ARBA" id="ARBA00022525"/>
    </source>
</evidence>
<comment type="caution">
    <text evidence="7">The sequence shown here is derived from an EMBL/GenBank/DDBJ whole genome shotgun (WGS) entry which is preliminary data.</text>
</comment>
<keyword evidence="8" id="KW-1185">Reference proteome</keyword>
<evidence type="ECO:0000259" key="6">
    <source>
        <dbReference type="Pfam" id="PF00068"/>
    </source>
</evidence>
<dbReference type="GO" id="GO:0047498">
    <property type="term" value="F:calcium-dependent phospholipase A2 activity"/>
    <property type="evidence" value="ECO:0007669"/>
    <property type="project" value="TreeGrafter"/>
</dbReference>
<keyword evidence="4 5" id="KW-0106">Calcium</keyword>
<sequence>MPSSSLKIVVLLALMPNCCFASGFQPENKSTSFKQVKRNLLQFGGMIRCATRRWALQYNGYGCWCGFGGSGTPVDDTDNFNKQM</sequence>
<comment type="similarity">
    <text evidence="5">Belongs to the phospholipase A2 family.</text>
</comment>
<comment type="cofactor">
    <cofactor evidence="4">
        <name>Ca(2+)</name>
        <dbReference type="ChEBI" id="CHEBI:29108"/>
    </cofactor>
    <text evidence="4">Binds 1 Ca(2+) ion per subunit.</text>
</comment>
<keyword evidence="5" id="KW-0378">Hydrolase</keyword>
<feature type="signal peptide" evidence="5">
    <location>
        <begin position="1"/>
        <end position="21"/>
    </location>
</feature>
<dbReference type="GO" id="GO:0016042">
    <property type="term" value="P:lipid catabolic process"/>
    <property type="evidence" value="ECO:0007669"/>
    <property type="project" value="InterPro"/>
</dbReference>
<dbReference type="GO" id="GO:0006644">
    <property type="term" value="P:phospholipid metabolic process"/>
    <property type="evidence" value="ECO:0007669"/>
    <property type="project" value="InterPro"/>
</dbReference>
<keyword evidence="4" id="KW-0479">Metal-binding</keyword>
<accession>A0AAD9PYT9</accession>
<keyword evidence="5" id="KW-0443">Lipid metabolism</keyword>
<dbReference type="GO" id="GO:0050482">
    <property type="term" value="P:arachidonate secretion"/>
    <property type="evidence" value="ECO:0007669"/>
    <property type="project" value="InterPro"/>
</dbReference>
<evidence type="ECO:0000256" key="1">
    <source>
        <dbReference type="ARBA" id="ARBA00004613"/>
    </source>
</evidence>
<feature type="binding site" evidence="4">
    <location>
        <position position="68"/>
    </location>
    <ligand>
        <name>Ca(2+)</name>
        <dbReference type="ChEBI" id="CHEBI:29108"/>
    </ligand>
</feature>
<dbReference type="GO" id="GO:0005576">
    <property type="term" value="C:extracellular region"/>
    <property type="evidence" value="ECO:0007669"/>
    <property type="project" value="UniProtKB-SubCell"/>
</dbReference>
<dbReference type="Gene3D" id="1.20.90.10">
    <property type="entry name" value="Phospholipase A2 domain"/>
    <property type="match status" value="1"/>
</dbReference>
<dbReference type="InterPro" id="IPR016090">
    <property type="entry name" value="PLA2-like_dom"/>
</dbReference>
<feature type="binding site" evidence="4">
    <location>
        <position position="66"/>
    </location>
    <ligand>
        <name>Ca(2+)</name>
        <dbReference type="ChEBI" id="CHEBI:29108"/>
    </ligand>
</feature>
<organism evidence="7 8">
    <name type="scientific">Acropora cervicornis</name>
    <name type="common">Staghorn coral</name>
    <dbReference type="NCBI Taxonomy" id="6130"/>
    <lineage>
        <taxon>Eukaryota</taxon>
        <taxon>Metazoa</taxon>
        <taxon>Cnidaria</taxon>
        <taxon>Anthozoa</taxon>
        <taxon>Hexacorallia</taxon>
        <taxon>Scleractinia</taxon>
        <taxon>Astrocoeniina</taxon>
        <taxon>Acroporidae</taxon>
        <taxon>Acropora</taxon>
    </lineage>
</organism>
<name>A0AAD9PYT9_ACRCE</name>
<keyword evidence="5" id="KW-0732">Signal</keyword>
<dbReference type="SUPFAM" id="SSF48619">
    <property type="entry name" value="Phospholipase A2, PLA2"/>
    <property type="match status" value="1"/>
</dbReference>
<dbReference type="InterPro" id="IPR001211">
    <property type="entry name" value="PLA2"/>
</dbReference>
<dbReference type="PANTHER" id="PTHR11716:SF100">
    <property type="entry name" value="PHOSPHOLIPASE A2"/>
    <property type="match status" value="1"/>
</dbReference>
<gene>
    <name evidence="7" type="ORF">P5673_027591</name>
</gene>
<proteinExistence type="inferred from homology"/>
<dbReference type="AlphaFoldDB" id="A0AAD9PYT9"/>
<dbReference type="PRINTS" id="PR00389">
    <property type="entry name" value="PHPHLIPASEA2"/>
</dbReference>
<keyword evidence="2 5" id="KW-0964">Secreted</keyword>
<evidence type="ECO:0000313" key="8">
    <source>
        <dbReference type="Proteomes" id="UP001249851"/>
    </source>
</evidence>
<dbReference type="PANTHER" id="PTHR11716">
    <property type="entry name" value="PHOSPHOLIPASE A2 FAMILY MEMBER"/>
    <property type="match status" value="1"/>
</dbReference>
<dbReference type="EC" id="3.1.1.4" evidence="5"/>
<feature type="chain" id="PRO_5041776374" description="Phospholipase A2" evidence="5">
    <location>
        <begin position="22"/>
        <end position="84"/>
    </location>
</feature>
<dbReference type="GO" id="GO:0005543">
    <property type="term" value="F:phospholipid binding"/>
    <property type="evidence" value="ECO:0007669"/>
    <property type="project" value="TreeGrafter"/>
</dbReference>
<evidence type="ECO:0000256" key="4">
    <source>
        <dbReference type="PIRSR" id="PIRSR601211-2"/>
    </source>
</evidence>